<feature type="region of interest" description="Disordered" evidence="1">
    <location>
        <begin position="240"/>
        <end position="283"/>
    </location>
</feature>
<reference evidence="2" key="1">
    <citation type="journal article" date="2015" name="Nature">
        <title>Complex archaea that bridge the gap between prokaryotes and eukaryotes.</title>
        <authorList>
            <person name="Spang A."/>
            <person name="Saw J.H."/>
            <person name="Jorgensen S.L."/>
            <person name="Zaremba-Niedzwiedzka K."/>
            <person name="Martijn J."/>
            <person name="Lind A.E."/>
            <person name="van Eijk R."/>
            <person name="Schleper C."/>
            <person name="Guy L."/>
            <person name="Ettema T.J."/>
        </authorList>
    </citation>
    <scope>NUCLEOTIDE SEQUENCE</scope>
</reference>
<name>A0A0F9A8V7_9ZZZZ</name>
<accession>A0A0F9A8V7</accession>
<evidence type="ECO:0000256" key="1">
    <source>
        <dbReference type="SAM" id="MobiDB-lite"/>
    </source>
</evidence>
<organism evidence="2">
    <name type="scientific">marine sediment metagenome</name>
    <dbReference type="NCBI Taxonomy" id="412755"/>
    <lineage>
        <taxon>unclassified sequences</taxon>
        <taxon>metagenomes</taxon>
        <taxon>ecological metagenomes</taxon>
    </lineage>
</organism>
<feature type="compositionally biased region" description="Basic and acidic residues" evidence="1">
    <location>
        <begin position="240"/>
        <end position="257"/>
    </location>
</feature>
<comment type="caution">
    <text evidence="2">The sequence shown here is derived from an EMBL/GenBank/DDBJ whole genome shotgun (WGS) entry which is preliminary data.</text>
</comment>
<dbReference type="AlphaFoldDB" id="A0A0F9A8V7"/>
<protein>
    <submittedName>
        <fullName evidence="2">Uncharacterized protein</fullName>
    </submittedName>
</protein>
<feature type="non-terminal residue" evidence="2">
    <location>
        <position position="1"/>
    </location>
</feature>
<gene>
    <name evidence="2" type="ORF">LCGC14_2681060</name>
</gene>
<evidence type="ECO:0000313" key="2">
    <source>
        <dbReference type="EMBL" id="KKK94615.1"/>
    </source>
</evidence>
<dbReference type="EMBL" id="LAZR01047267">
    <property type="protein sequence ID" value="KKK94615.1"/>
    <property type="molecule type" value="Genomic_DNA"/>
</dbReference>
<proteinExistence type="predicted"/>
<sequence length="300" mass="33606">KQYADIYGSLENAKHVHAEYADLQETDRLFTSPERTDQVQFLQGMQEQFPEAYDRVLGVVVESTLKQYAQDLRTIYNRGDLADALDQVNAVFLGDGAQSQPATGVDARERALEVREQALSSKETAGTQQRASEFQQGVQGAWEKRVDSHITERVKELLGDKSLPKWHASGLRRNVLERVGRAIENNPIFQDRLLSQVQSGNFSDEHRESLVNMIFSEFSSSLSSFVQEELAEAGPLVVQKSEERQKEVEARTARGKEPGAGTAHSTPKKTPVADIKPKEGETEQQFVDRLYKELEPTAAT</sequence>